<dbReference type="GO" id="GO:0006357">
    <property type="term" value="P:regulation of transcription by RNA polymerase II"/>
    <property type="evidence" value="ECO:0007669"/>
    <property type="project" value="InterPro"/>
</dbReference>
<dbReference type="AlphaFoldDB" id="A0A9P0F251"/>
<evidence type="ECO:0000256" key="1">
    <source>
        <dbReference type="ARBA" id="ARBA00004123"/>
    </source>
</evidence>
<dbReference type="Pfam" id="PF10232">
    <property type="entry name" value="Med8"/>
    <property type="match status" value="1"/>
</dbReference>
<dbReference type="CTD" id="112950"/>
<protein>
    <recommendedName>
        <fullName evidence="8">Mediator of RNA polymerase II transcription subunit 8</fullName>
    </recommendedName>
    <alternativeName>
        <fullName evidence="8">Mediator complex subunit 8</fullName>
    </alternativeName>
</protein>
<dbReference type="EMBL" id="OU963863">
    <property type="protein sequence ID" value="CAH0385154.1"/>
    <property type="molecule type" value="Genomic_DNA"/>
</dbReference>
<evidence type="ECO:0000256" key="8">
    <source>
        <dbReference type="RuleBase" id="RU364144"/>
    </source>
</evidence>
<dbReference type="GeneID" id="109031204"/>
<evidence type="ECO:0000256" key="4">
    <source>
        <dbReference type="ARBA" id="ARBA00023015"/>
    </source>
</evidence>
<dbReference type="RefSeq" id="XP_018898169.1">
    <property type="nucleotide sequence ID" value="XM_019042624.2"/>
</dbReference>
<dbReference type="PANTHER" id="PTHR13074">
    <property type="entry name" value="MEDIATOR OF RNA POLYMERASE II TRANSCRIPTION SUBUNIT 8"/>
    <property type="match status" value="1"/>
</dbReference>
<dbReference type="PANTHER" id="PTHR13074:SF9">
    <property type="entry name" value="MEDIATOR OF RNA POLYMERASE II TRANSCRIPTION SUBUNIT 8"/>
    <property type="match status" value="1"/>
</dbReference>
<evidence type="ECO:0000256" key="6">
    <source>
        <dbReference type="ARBA" id="ARBA00023163"/>
    </source>
</evidence>
<evidence type="ECO:0000256" key="2">
    <source>
        <dbReference type="ARBA" id="ARBA00005716"/>
    </source>
</evidence>
<accession>A0A9P0F251</accession>
<evidence type="ECO:0000256" key="7">
    <source>
        <dbReference type="ARBA" id="ARBA00023242"/>
    </source>
</evidence>
<evidence type="ECO:0000256" key="9">
    <source>
        <dbReference type="SAM" id="MobiDB-lite"/>
    </source>
</evidence>
<evidence type="ECO:0000313" key="11">
    <source>
        <dbReference type="Proteomes" id="UP001152759"/>
    </source>
</evidence>
<keyword evidence="6 8" id="KW-0804">Transcription</keyword>
<comment type="similarity">
    <text evidence="2 8">Belongs to the Mediator complex subunit 8 family.</text>
</comment>
<dbReference type="GO" id="GO:0016592">
    <property type="term" value="C:mediator complex"/>
    <property type="evidence" value="ECO:0007669"/>
    <property type="project" value="InterPro"/>
</dbReference>
<evidence type="ECO:0000256" key="3">
    <source>
        <dbReference type="ARBA" id="ARBA00011837"/>
    </source>
</evidence>
<proteinExistence type="inferred from homology"/>
<organism evidence="10 11">
    <name type="scientific">Bemisia tabaci</name>
    <name type="common">Sweetpotato whitefly</name>
    <name type="synonym">Aleurodes tabaci</name>
    <dbReference type="NCBI Taxonomy" id="7038"/>
    <lineage>
        <taxon>Eukaryota</taxon>
        <taxon>Metazoa</taxon>
        <taxon>Ecdysozoa</taxon>
        <taxon>Arthropoda</taxon>
        <taxon>Hexapoda</taxon>
        <taxon>Insecta</taxon>
        <taxon>Pterygota</taxon>
        <taxon>Neoptera</taxon>
        <taxon>Paraneoptera</taxon>
        <taxon>Hemiptera</taxon>
        <taxon>Sternorrhyncha</taxon>
        <taxon>Aleyrodoidea</taxon>
        <taxon>Aleyrodidae</taxon>
        <taxon>Aleyrodinae</taxon>
        <taxon>Bemisia</taxon>
    </lineage>
</organism>
<comment type="function">
    <text evidence="8">Component of the Mediator complex, a coactivator involved in the regulated transcription of nearly all RNA polymerase II-dependent genes. Mediator functions as a bridge to convey information from gene-specific regulatory proteins to the basal RNA polymerase II transcription machinery. Mediator is recruited to promoters by direct interactions with regulatory proteins and serves as a scaffold for the assembly of a functional preinitiation complex with RNA polymerase II and the general transcription factors.</text>
</comment>
<dbReference type="Proteomes" id="UP001152759">
    <property type="component" value="Chromosome 2"/>
</dbReference>
<evidence type="ECO:0000313" key="10">
    <source>
        <dbReference type="EMBL" id="CAH0385154.1"/>
    </source>
</evidence>
<dbReference type="GO" id="GO:0003712">
    <property type="term" value="F:transcription coregulator activity"/>
    <property type="evidence" value="ECO:0007669"/>
    <property type="project" value="InterPro"/>
</dbReference>
<dbReference type="GO" id="GO:0070847">
    <property type="term" value="C:core mediator complex"/>
    <property type="evidence" value="ECO:0007669"/>
    <property type="project" value="TreeGrafter"/>
</dbReference>
<evidence type="ECO:0000256" key="5">
    <source>
        <dbReference type="ARBA" id="ARBA00023159"/>
    </source>
</evidence>
<keyword evidence="7 8" id="KW-0539">Nucleus</keyword>
<reference evidence="10" key="1">
    <citation type="submission" date="2021-12" db="EMBL/GenBank/DDBJ databases">
        <authorList>
            <person name="King R."/>
        </authorList>
    </citation>
    <scope>NUCLEOTIDE SEQUENCE</scope>
</reference>
<keyword evidence="11" id="KW-1185">Reference proteome</keyword>
<name>A0A9P0F251_BEMTA</name>
<sequence>MQREEKQIDNALDVMLSRVTELKNSVIHLLYKMDHESETLSWPTVLDNFALISSQLTAFNKCLGHDKVPPLQNLVVLPLLLNPDRDEDLLRMTEGRIPAFAHDVVPDYLRTKPEPEVEQKMMQLEHKAAGLSNETTQKQIAAYTKAINHILDIVAKAREDCESENVTRGGASQTSSLADTQTLAAAIAIGKGLKPMVPQGVQSPGMMVPPGNRPPGQGPPMNPNQPPQMGMMGKAPGTIKTNIKSAGQMHSYNR</sequence>
<dbReference type="Gene3D" id="1.20.58.1710">
    <property type="match status" value="1"/>
</dbReference>
<comment type="subcellular location">
    <subcellularLocation>
        <location evidence="1 8">Nucleus</location>
    </subcellularLocation>
</comment>
<dbReference type="InterPro" id="IPR019364">
    <property type="entry name" value="Mediatior_Med8_fun/met"/>
</dbReference>
<dbReference type="RefSeq" id="XP_018898254.1">
    <property type="nucleotide sequence ID" value="XM_019042709.2"/>
</dbReference>
<keyword evidence="5 8" id="KW-0010">Activator</keyword>
<feature type="compositionally biased region" description="Pro residues" evidence="9">
    <location>
        <begin position="211"/>
        <end position="226"/>
    </location>
</feature>
<gene>
    <name evidence="8" type="primary">MED8</name>
    <name evidence="10" type="ORF">BEMITA_LOCUS4409</name>
</gene>
<comment type="subunit">
    <text evidence="3 8">Component of the Mediator complex.</text>
</comment>
<feature type="region of interest" description="Disordered" evidence="9">
    <location>
        <begin position="196"/>
        <end position="227"/>
    </location>
</feature>
<dbReference type="OrthoDB" id="150687at2759"/>
<dbReference type="KEGG" id="btab:109031204"/>
<dbReference type="GO" id="GO:0000978">
    <property type="term" value="F:RNA polymerase II cis-regulatory region sequence-specific DNA binding"/>
    <property type="evidence" value="ECO:0007669"/>
    <property type="project" value="TreeGrafter"/>
</dbReference>
<keyword evidence="4 8" id="KW-0805">Transcription regulation</keyword>